<reference evidence="1" key="1">
    <citation type="submission" date="2018-05" db="EMBL/GenBank/DDBJ databases">
        <authorList>
            <person name="Lanie J.A."/>
            <person name="Ng W.-L."/>
            <person name="Kazmierczak K.M."/>
            <person name="Andrzejewski T.M."/>
            <person name="Davidsen T.M."/>
            <person name="Wayne K.J."/>
            <person name="Tettelin H."/>
            <person name="Glass J.I."/>
            <person name="Rusch D."/>
            <person name="Podicherti R."/>
            <person name="Tsui H.-C.T."/>
            <person name="Winkler M.E."/>
        </authorList>
    </citation>
    <scope>NUCLEOTIDE SEQUENCE</scope>
</reference>
<proteinExistence type="predicted"/>
<organism evidence="1">
    <name type="scientific">marine metagenome</name>
    <dbReference type="NCBI Taxonomy" id="408172"/>
    <lineage>
        <taxon>unclassified sequences</taxon>
        <taxon>metagenomes</taxon>
        <taxon>ecological metagenomes</taxon>
    </lineage>
</organism>
<accession>A0A382J554</accession>
<dbReference type="EMBL" id="UINC01071243">
    <property type="protein sequence ID" value="SVC05991.1"/>
    <property type="molecule type" value="Genomic_DNA"/>
</dbReference>
<dbReference type="AlphaFoldDB" id="A0A382J554"/>
<gene>
    <name evidence="1" type="ORF">METZ01_LOCUS258845</name>
</gene>
<evidence type="ECO:0000313" key="1">
    <source>
        <dbReference type="EMBL" id="SVC05991.1"/>
    </source>
</evidence>
<name>A0A382J554_9ZZZZ</name>
<protein>
    <submittedName>
        <fullName evidence="1">Uncharacterized protein</fullName>
    </submittedName>
</protein>
<sequence length="56" mass="6231">MFNGLQFNLHGLHHDLEVSGRSDNPDPIADGELSTEFERSDTYLPEIAVDAADFLL</sequence>